<dbReference type="PANTHER" id="PTHR23155">
    <property type="entry name" value="DISEASE RESISTANCE PROTEIN RP"/>
    <property type="match status" value="1"/>
</dbReference>
<protein>
    <submittedName>
        <fullName evidence="12">Disease resistance protein At1g50180</fullName>
    </submittedName>
</protein>
<organism evidence="11 12">
    <name type="scientific">Coffea arabica</name>
    <name type="common">Arabian coffee</name>
    <dbReference type="NCBI Taxonomy" id="13443"/>
    <lineage>
        <taxon>Eukaryota</taxon>
        <taxon>Viridiplantae</taxon>
        <taxon>Streptophyta</taxon>
        <taxon>Embryophyta</taxon>
        <taxon>Tracheophyta</taxon>
        <taxon>Spermatophyta</taxon>
        <taxon>Magnoliopsida</taxon>
        <taxon>eudicotyledons</taxon>
        <taxon>Gunneridae</taxon>
        <taxon>Pentapetalae</taxon>
        <taxon>asterids</taxon>
        <taxon>lamiids</taxon>
        <taxon>Gentianales</taxon>
        <taxon>Rubiaceae</taxon>
        <taxon>Ixoroideae</taxon>
        <taxon>Gardenieae complex</taxon>
        <taxon>Bertiereae - Coffeeae clade</taxon>
        <taxon>Coffeeae</taxon>
        <taxon>Coffea</taxon>
    </lineage>
</organism>
<dbReference type="AlphaFoldDB" id="A0A6P6V4J7"/>
<keyword evidence="5" id="KW-0611">Plant defense</keyword>
<feature type="domain" description="NB-ARC" evidence="7">
    <location>
        <begin position="179"/>
        <end position="342"/>
    </location>
</feature>
<keyword evidence="4" id="KW-0547">Nucleotide-binding</keyword>
<proteinExistence type="inferred from homology"/>
<dbReference type="Gene3D" id="1.10.8.430">
    <property type="entry name" value="Helical domain of apoptotic protease-activating factors"/>
    <property type="match status" value="1"/>
</dbReference>
<dbReference type="SUPFAM" id="SSF52540">
    <property type="entry name" value="P-loop containing nucleoside triphosphate hydrolases"/>
    <property type="match status" value="1"/>
</dbReference>
<evidence type="ECO:0000256" key="5">
    <source>
        <dbReference type="ARBA" id="ARBA00022821"/>
    </source>
</evidence>
<dbReference type="Pfam" id="PF23598">
    <property type="entry name" value="LRR_14"/>
    <property type="match status" value="1"/>
</dbReference>
<keyword evidence="3" id="KW-0677">Repeat</keyword>
<dbReference type="InterPro" id="IPR044974">
    <property type="entry name" value="Disease_R_plants"/>
</dbReference>
<gene>
    <name evidence="12" type="primary">LOC113717116</name>
</gene>
<dbReference type="InterPro" id="IPR002182">
    <property type="entry name" value="NB-ARC"/>
</dbReference>
<keyword evidence="2" id="KW-0433">Leucine-rich repeat</keyword>
<feature type="domain" description="Disease resistance protein winged helix" evidence="9">
    <location>
        <begin position="444"/>
        <end position="521"/>
    </location>
</feature>
<keyword evidence="11" id="KW-1185">Reference proteome</keyword>
<evidence type="ECO:0000259" key="8">
    <source>
        <dbReference type="Pfam" id="PF18052"/>
    </source>
</evidence>
<dbReference type="InterPro" id="IPR032675">
    <property type="entry name" value="LRR_dom_sf"/>
</dbReference>
<dbReference type="InterPro" id="IPR058922">
    <property type="entry name" value="WHD_DRP"/>
</dbReference>
<keyword evidence="6" id="KW-0067">ATP-binding</keyword>
<feature type="domain" description="Disease resistance N-terminal" evidence="8">
    <location>
        <begin position="8"/>
        <end position="91"/>
    </location>
</feature>
<evidence type="ECO:0000256" key="2">
    <source>
        <dbReference type="ARBA" id="ARBA00022614"/>
    </source>
</evidence>
<dbReference type="Pfam" id="PF00931">
    <property type="entry name" value="NB-ARC"/>
    <property type="match status" value="1"/>
</dbReference>
<dbReference type="CDD" id="cd14798">
    <property type="entry name" value="RX-CC_like"/>
    <property type="match status" value="1"/>
</dbReference>
<comment type="similarity">
    <text evidence="1">Belongs to the disease resistance NB-LRR family.</text>
</comment>
<feature type="domain" description="Disease resistance R13L4/SHOC-2-like LRR" evidence="10">
    <location>
        <begin position="593"/>
        <end position="919"/>
    </location>
</feature>
<accession>A0A6P6V4J7</accession>
<dbReference type="GO" id="GO:0098542">
    <property type="term" value="P:defense response to other organism"/>
    <property type="evidence" value="ECO:0007669"/>
    <property type="project" value="TreeGrafter"/>
</dbReference>
<reference evidence="12" key="2">
    <citation type="submission" date="2025-08" db="UniProtKB">
        <authorList>
            <consortium name="RefSeq"/>
        </authorList>
    </citation>
    <scope>IDENTIFICATION</scope>
    <source>
        <tissue evidence="12">Leaves</tissue>
    </source>
</reference>
<name>A0A6P6V4J7_COFAR</name>
<dbReference type="Gene3D" id="1.10.10.10">
    <property type="entry name" value="Winged helix-like DNA-binding domain superfamily/Winged helix DNA-binding domain"/>
    <property type="match status" value="1"/>
</dbReference>
<dbReference type="GeneID" id="113717116"/>
<dbReference type="InterPro" id="IPR055414">
    <property type="entry name" value="LRR_R13L4/SHOC2-like"/>
</dbReference>
<dbReference type="GO" id="GO:0005524">
    <property type="term" value="F:ATP binding"/>
    <property type="evidence" value="ECO:0007669"/>
    <property type="project" value="UniProtKB-KW"/>
</dbReference>
<dbReference type="Gene3D" id="3.80.10.10">
    <property type="entry name" value="Ribonuclease Inhibitor"/>
    <property type="match status" value="2"/>
</dbReference>
<dbReference type="InterPro" id="IPR041118">
    <property type="entry name" value="Rx_N"/>
</dbReference>
<dbReference type="Proteomes" id="UP001652660">
    <property type="component" value="Chromosome 11c"/>
</dbReference>
<dbReference type="OrthoDB" id="690341at2759"/>
<evidence type="ECO:0000313" key="11">
    <source>
        <dbReference type="Proteomes" id="UP001652660"/>
    </source>
</evidence>
<evidence type="ECO:0000256" key="3">
    <source>
        <dbReference type="ARBA" id="ARBA00022737"/>
    </source>
</evidence>
<dbReference type="InterPro" id="IPR042197">
    <property type="entry name" value="Apaf_helical"/>
</dbReference>
<evidence type="ECO:0000259" key="7">
    <source>
        <dbReference type="Pfam" id="PF00931"/>
    </source>
</evidence>
<evidence type="ECO:0000259" key="9">
    <source>
        <dbReference type="Pfam" id="PF23559"/>
    </source>
</evidence>
<evidence type="ECO:0000256" key="4">
    <source>
        <dbReference type="ARBA" id="ARBA00022741"/>
    </source>
</evidence>
<dbReference type="Gene3D" id="1.20.5.4130">
    <property type="match status" value="1"/>
</dbReference>
<dbReference type="InterPro" id="IPR027417">
    <property type="entry name" value="P-loop_NTPase"/>
</dbReference>
<dbReference type="PRINTS" id="PR00364">
    <property type="entry name" value="DISEASERSIST"/>
</dbReference>
<dbReference type="Pfam" id="PF18052">
    <property type="entry name" value="Rx_N"/>
    <property type="match status" value="1"/>
</dbReference>
<dbReference type="PANTHER" id="PTHR23155:SF1185">
    <property type="entry name" value="DISEASE RESISTANCE RPP8-LIKE PROTEIN 3-RELATED"/>
    <property type="match status" value="1"/>
</dbReference>
<dbReference type="InterPro" id="IPR036388">
    <property type="entry name" value="WH-like_DNA-bd_sf"/>
</dbReference>
<dbReference type="GO" id="GO:0043531">
    <property type="term" value="F:ADP binding"/>
    <property type="evidence" value="ECO:0007669"/>
    <property type="project" value="InterPro"/>
</dbReference>
<evidence type="ECO:0000256" key="6">
    <source>
        <dbReference type="ARBA" id="ARBA00022840"/>
    </source>
</evidence>
<dbReference type="Pfam" id="PF23559">
    <property type="entry name" value="WHD_DRP"/>
    <property type="match status" value="1"/>
</dbReference>
<evidence type="ECO:0000313" key="12">
    <source>
        <dbReference type="RefSeq" id="XP_027097576.2"/>
    </source>
</evidence>
<dbReference type="GO" id="GO:0051607">
    <property type="term" value="P:defense response to virus"/>
    <property type="evidence" value="ECO:0007669"/>
    <property type="project" value="UniProtKB-ARBA"/>
</dbReference>
<reference evidence="11" key="1">
    <citation type="journal article" date="2025" name="Foods">
        <title>Unveiling the Microbial Signatures of Arabica Coffee Cherries: Insights into Ripeness Specific Diversity, Functional Traits, and Implications for Quality and Safety.</title>
        <authorList>
            <consortium name="RefSeq"/>
            <person name="Tenea G.N."/>
            <person name="Cifuentes V."/>
            <person name="Reyes P."/>
            <person name="Cevallos-Vallejos M."/>
        </authorList>
    </citation>
    <scope>NUCLEOTIDE SEQUENCE [LARGE SCALE GENOMIC DNA]</scope>
</reference>
<dbReference type="Gene3D" id="3.40.50.300">
    <property type="entry name" value="P-loop containing nucleotide triphosphate hydrolases"/>
    <property type="match status" value="1"/>
</dbReference>
<evidence type="ECO:0000259" key="10">
    <source>
        <dbReference type="Pfam" id="PF23598"/>
    </source>
</evidence>
<sequence length="973" mass="112064">MAESLSSILSSAVQNIGKLVIEEGKFLQGVGEQVRLLNDDLKWIQMFLRYADTKQTARDTIQQCLPEFRAVAYEASDLVEDYALRVSMSSSRGFTLTLKRTACIAREGYTIHDLCLKIQSLRTRISNLAKNFGWYANLMTRTEEGDSSAPSRQQQLRHTYSFVAEEDVVELPNDIQVLVKYLLNQGETENKISVASILGMGGIGKTTLARKVYHHERLKHYFKGFAWVCVSQQWQPNDLLQGILLKLTPENRKQIMKSKQDELARLLQQHLRARRCLIVLDDIWSTEAWDCLKDAIPVSEHGSKILLTTRNEYVAAYVASNGYQHKLRCLTDEESWELLRMKSEFLALRERSGKGYEDLDKMEESGKKILKYCGGLPLAVVVLGGILRTKKTLREWNEVHENIKSYLDRGEKIGKEGEVPKVLAYSYYDLPWQLKPCFLYLGKFKEDSDIGVASLYQMWIGEGMIFENDRREQETMMDVAERYLEELAKRCMVEIKVHEDGKHAVTRLESCRLHDLMRDLCLAKAKEENLYKLVDQSTSRDSPPAFEAQYGLVLHLLPEDISKYNFLPKDQTKHLRSFLCDPLVSQWERFSRVRIMSQVKNLKMLRVLAILSSNMASQRCYFKSPLRYIGNLIHLRCLRLRQCHHINLPHSLGNLKYLETLDLSDSFHCRIPNILRKLERLRYLYLPRSWGCQPKLRLSKQLEILESFDSIICYPKDVCKLSNLRAFTAIVYSNLKDWARIINHISNMDCIRTSSLMINGCNFGRINSNNSNDNSRGLDVLSRVLFSRNIHEIVIYGSLCKKLPDYQSHMFPDPAGLTRLRLFGTKIEEDPMGTLEKLPGLRILMLGRNSFLGQEMICRSMGFPQLKHLELNGLGNLKLWKLDDGAMPKLLTLGIDECEQLEMIPDGLRCLTILKDVSLARMPEKFNNRIRMENGQQGVDYDKISNVPSVKIRRWVGGIIGYRVEIVCPSNPV</sequence>
<dbReference type="InterPro" id="IPR038005">
    <property type="entry name" value="RX-like_CC"/>
</dbReference>
<dbReference type="RefSeq" id="XP_027097576.2">
    <property type="nucleotide sequence ID" value="XM_027241775.2"/>
</dbReference>
<evidence type="ECO:0000256" key="1">
    <source>
        <dbReference type="ARBA" id="ARBA00008894"/>
    </source>
</evidence>
<dbReference type="SUPFAM" id="SSF52058">
    <property type="entry name" value="L domain-like"/>
    <property type="match status" value="1"/>
</dbReference>